<feature type="domain" description="Guanylate kinase-like" evidence="7">
    <location>
        <begin position="6"/>
        <end position="191"/>
    </location>
</feature>
<dbReference type="InterPro" id="IPR020590">
    <property type="entry name" value="Guanylate_kinase_CS"/>
</dbReference>
<reference evidence="8" key="1">
    <citation type="submission" date="2018-07" db="EMBL/GenBank/DDBJ databases">
        <authorList>
            <person name="Quirk P.G."/>
            <person name="Krulwich T.A."/>
        </authorList>
    </citation>
    <scope>NUCLEOTIDE SEQUENCE</scope>
</reference>
<proteinExistence type="inferred from homology"/>
<protein>
    <recommendedName>
        <fullName evidence="2">guanylate kinase</fullName>
        <ecNumber evidence="2">2.7.4.8</ecNumber>
    </recommendedName>
</protein>
<keyword evidence="4" id="KW-0547">Nucleotide-binding</keyword>
<dbReference type="InterPro" id="IPR017665">
    <property type="entry name" value="Guanylate_kinase"/>
</dbReference>
<dbReference type="SMART" id="SM00072">
    <property type="entry name" value="GuKc"/>
    <property type="match status" value="1"/>
</dbReference>
<gene>
    <name evidence="8" type="ORF">DF3PB_5670002</name>
</gene>
<dbReference type="EMBL" id="UIDG01000520">
    <property type="protein sequence ID" value="SUS08047.1"/>
    <property type="molecule type" value="Genomic_DNA"/>
</dbReference>
<dbReference type="Gene3D" id="3.30.63.10">
    <property type="entry name" value="Guanylate Kinase phosphate binding domain"/>
    <property type="match status" value="1"/>
</dbReference>
<dbReference type="InterPro" id="IPR027417">
    <property type="entry name" value="P-loop_NTPase"/>
</dbReference>
<evidence type="ECO:0000259" key="7">
    <source>
        <dbReference type="PROSITE" id="PS50052"/>
    </source>
</evidence>
<dbReference type="InterPro" id="IPR008145">
    <property type="entry name" value="GK/Ca_channel_bsu"/>
</dbReference>
<dbReference type="GO" id="GO:0004385">
    <property type="term" value="F:GMP kinase activity"/>
    <property type="evidence" value="ECO:0007669"/>
    <property type="project" value="UniProtKB-EC"/>
</dbReference>
<evidence type="ECO:0000256" key="1">
    <source>
        <dbReference type="ARBA" id="ARBA00005790"/>
    </source>
</evidence>
<dbReference type="InterPro" id="IPR008144">
    <property type="entry name" value="Guanylate_kin-like_dom"/>
</dbReference>
<dbReference type="PROSITE" id="PS00856">
    <property type="entry name" value="GUANYLATE_KINASE_1"/>
    <property type="match status" value="1"/>
</dbReference>
<keyword evidence="3" id="KW-0808">Transferase</keyword>
<dbReference type="AlphaFoldDB" id="A0A380TJ66"/>
<dbReference type="PANTHER" id="PTHR23117">
    <property type="entry name" value="GUANYLATE KINASE-RELATED"/>
    <property type="match status" value="1"/>
</dbReference>
<comment type="similarity">
    <text evidence="1">Belongs to the guanylate kinase family.</text>
</comment>
<name>A0A380TJ66_9ZZZZ</name>
<accession>A0A380TJ66</accession>
<dbReference type="PROSITE" id="PS50052">
    <property type="entry name" value="GUANYLATE_KINASE_2"/>
    <property type="match status" value="1"/>
</dbReference>
<evidence type="ECO:0000256" key="3">
    <source>
        <dbReference type="ARBA" id="ARBA00022679"/>
    </source>
</evidence>
<evidence type="ECO:0000256" key="6">
    <source>
        <dbReference type="ARBA" id="ARBA00022840"/>
    </source>
</evidence>
<dbReference type="Pfam" id="PF00625">
    <property type="entry name" value="Guanylate_kin"/>
    <property type="match status" value="1"/>
</dbReference>
<sequence>MAAAQNALIILAGPAGVGKSTLCDRVVRELPGFERVITATTRPPRPNEVDGRDYHFLSTEEFDRRIAANAFLEWAWVHQRHRYGTLKSAVLDRLPRTSLVMNIDVQGVRNIRAAAQTEPRLRGRVITMFVAPDSMDVLRERILGRGEMSPAELERRLHSAELEMAERNNYDYVIHSGTKEQDFRALLEYWAQARRKLQAG</sequence>
<evidence type="ECO:0000256" key="5">
    <source>
        <dbReference type="ARBA" id="ARBA00022777"/>
    </source>
</evidence>
<evidence type="ECO:0000313" key="8">
    <source>
        <dbReference type="EMBL" id="SUS08047.1"/>
    </source>
</evidence>
<evidence type="ECO:0000256" key="2">
    <source>
        <dbReference type="ARBA" id="ARBA00012961"/>
    </source>
</evidence>
<dbReference type="CDD" id="cd00071">
    <property type="entry name" value="GMPK"/>
    <property type="match status" value="1"/>
</dbReference>
<dbReference type="SUPFAM" id="SSF52540">
    <property type="entry name" value="P-loop containing nucleoside triphosphate hydrolases"/>
    <property type="match status" value="1"/>
</dbReference>
<keyword evidence="5 8" id="KW-0418">Kinase</keyword>
<dbReference type="PANTHER" id="PTHR23117:SF13">
    <property type="entry name" value="GUANYLATE KINASE"/>
    <property type="match status" value="1"/>
</dbReference>
<dbReference type="Gene3D" id="3.40.50.300">
    <property type="entry name" value="P-loop containing nucleotide triphosphate hydrolases"/>
    <property type="match status" value="1"/>
</dbReference>
<dbReference type="GO" id="GO:0005524">
    <property type="term" value="F:ATP binding"/>
    <property type="evidence" value="ECO:0007669"/>
    <property type="project" value="UniProtKB-KW"/>
</dbReference>
<organism evidence="8">
    <name type="scientific">metagenome</name>
    <dbReference type="NCBI Taxonomy" id="256318"/>
    <lineage>
        <taxon>unclassified sequences</taxon>
        <taxon>metagenomes</taxon>
    </lineage>
</organism>
<dbReference type="NCBIfam" id="TIGR03263">
    <property type="entry name" value="guanyl_kin"/>
    <property type="match status" value="1"/>
</dbReference>
<dbReference type="EC" id="2.7.4.8" evidence="2"/>
<keyword evidence="6" id="KW-0067">ATP-binding</keyword>
<evidence type="ECO:0000256" key="4">
    <source>
        <dbReference type="ARBA" id="ARBA00022741"/>
    </source>
</evidence>
<dbReference type="GO" id="GO:0005829">
    <property type="term" value="C:cytosol"/>
    <property type="evidence" value="ECO:0007669"/>
    <property type="project" value="TreeGrafter"/>
</dbReference>
<dbReference type="FunFam" id="3.30.63.10:FF:000002">
    <property type="entry name" value="Guanylate kinase 1"/>
    <property type="match status" value="1"/>
</dbReference>